<organism evidence="1 2">
    <name type="scientific">Phrynosoma platyrhinos</name>
    <name type="common">Desert horned lizard</name>
    <dbReference type="NCBI Taxonomy" id="52577"/>
    <lineage>
        <taxon>Eukaryota</taxon>
        <taxon>Metazoa</taxon>
        <taxon>Chordata</taxon>
        <taxon>Craniata</taxon>
        <taxon>Vertebrata</taxon>
        <taxon>Euteleostomi</taxon>
        <taxon>Lepidosauria</taxon>
        <taxon>Squamata</taxon>
        <taxon>Bifurcata</taxon>
        <taxon>Unidentata</taxon>
        <taxon>Episquamata</taxon>
        <taxon>Toxicofera</taxon>
        <taxon>Iguania</taxon>
        <taxon>Phrynosomatidae</taxon>
        <taxon>Phrynosomatinae</taxon>
        <taxon>Phrynosoma</taxon>
    </lineage>
</organism>
<name>A0ABQ7SG02_PHRPL</name>
<protein>
    <submittedName>
        <fullName evidence="1">Uncharacterized protein</fullName>
    </submittedName>
</protein>
<comment type="caution">
    <text evidence="1">The sequence shown here is derived from an EMBL/GenBank/DDBJ whole genome shotgun (WGS) entry which is preliminary data.</text>
</comment>
<proteinExistence type="predicted"/>
<evidence type="ECO:0000313" key="2">
    <source>
        <dbReference type="Proteomes" id="UP000826234"/>
    </source>
</evidence>
<dbReference type="Proteomes" id="UP000826234">
    <property type="component" value="Unassembled WGS sequence"/>
</dbReference>
<accession>A0ABQ7SG02</accession>
<sequence>MYKFNPSPELQGDDFRNMFCAFLSKQAVLEAEDGVQQATEPLAQEVHTSGDTLQAVVYIADIMKGKENSKKKDMSLYLIWICLLSAQLPLNLAQKENMEVEKFTLLNYSAQNIPEVQKSNCSNLEAKVCPDDALFWSVSVAIPTIGTQYSMFQAAPAAKMIEDGKIHAVEHIISPIAVQQDPTSAAAAAAAAAAAVIPSVSTPPPFQGRPITPVYTMAPNVQRIPAAGIYGASYVPFAAPATATIATLQKNAAAAAAAAAYGGYAGYIPQAFPAATIQVPIHDVYQTY</sequence>
<evidence type="ECO:0000313" key="1">
    <source>
        <dbReference type="EMBL" id="KAH0616237.1"/>
    </source>
</evidence>
<gene>
    <name evidence="1" type="ORF">JD844_027210</name>
</gene>
<dbReference type="EMBL" id="JAIPUX010005290">
    <property type="protein sequence ID" value="KAH0616237.1"/>
    <property type="molecule type" value="Genomic_DNA"/>
</dbReference>
<keyword evidence="2" id="KW-1185">Reference proteome</keyword>
<reference evidence="1 2" key="1">
    <citation type="journal article" date="2022" name="Gigascience">
        <title>A chromosome-level genome assembly and annotation of the desert horned lizard, Phrynosoma platyrhinos, provides insight into chromosomal rearrangements among reptiles.</title>
        <authorList>
            <person name="Koochekian N."/>
            <person name="Ascanio A."/>
            <person name="Farleigh K."/>
            <person name="Card D.C."/>
            <person name="Schield D.R."/>
            <person name="Castoe T.A."/>
            <person name="Jezkova T."/>
        </authorList>
    </citation>
    <scope>NUCLEOTIDE SEQUENCE [LARGE SCALE GENOMIC DNA]</scope>
    <source>
        <strain evidence="1">NK-2021</strain>
    </source>
</reference>